<dbReference type="EMBL" id="CAJFCJ010000019">
    <property type="protein sequence ID" value="CAD5123891.1"/>
    <property type="molecule type" value="Genomic_DNA"/>
</dbReference>
<dbReference type="PANTHER" id="PTHR28495:SF1">
    <property type="entry name" value="GENE, 17266-RELATED"/>
    <property type="match status" value="1"/>
</dbReference>
<evidence type="ECO:0000313" key="3">
    <source>
        <dbReference type="Proteomes" id="UP000549394"/>
    </source>
</evidence>
<evidence type="ECO:0000313" key="2">
    <source>
        <dbReference type="EMBL" id="CAD5123891.1"/>
    </source>
</evidence>
<name>A0A7I8W8I0_9ANNE</name>
<reference evidence="2 3" key="1">
    <citation type="submission" date="2020-08" db="EMBL/GenBank/DDBJ databases">
        <authorList>
            <person name="Hejnol A."/>
        </authorList>
    </citation>
    <scope>NUCLEOTIDE SEQUENCE [LARGE SCALE GENOMIC DNA]</scope>
</reference>
<sequence>MKYQKSYYDSGELVDDMEERRLKLVSYVNVDLDMIQKAISYTVKTRMSAQWPSVSEYLINDSTFSIKSDFKPGVELKLTVVDGRILIHIIGLNIQLKPLKMDKIGVSNEELSNFQCEKVSSLTLQRAPEIYVLPNEILQYGYELQVPEEKALFCEARFANSNKYIYPMEFIKVAKPVVTHVDDSRKICRGFSEDFAKAFPTVLGIDIKAEKSLSNPLKRQATSDFQECSKINRVSEPKHSKQAKCRQARIDDFLKPARKRAMNGKADCFIDNNPMIVGSTSNNSDTTYQNAAKKFLTKSILKNSQTVQNISPKIIAIRSKLLHEPTSPSTVNPESAAPFMNNIITGQGNDFRSRLFKTREINSELNKEEAKPYPNANGIFRNLRRNSNFVRLKFFQDT</sequence>
<accession>A0A7I8W8I0</accession>
<protein>
    <submittedName>
        <fullName evidence="2">DgyrCDS12198</fullName>
    </submittedName>
</protein>
<dbReference type="Pfam" id="PF15813">
    <property type="entry name" value="DUF4708"/>
    <property type="match status" value="1"/>
</dbReference>
<proteinExistence type="predicted"/>
<dbReference type="InterPro" id="IPR031643">
    <property type="entry name" value="DUF4708"/>
</dbReference>
<comment type="caution">
    <text evidence="2">The sequence shown here is derived from an EMBL/GenBank/DDBJ whole genome shotgun (WGS) entry which is preliminary data.</text>
</comment>
<gene>
    <name evidence="2" type="ORF">DGYR_LOCUS11520</name>
</gene>
<dbReference type="OrthoDB" id="6285995at2759"/>
<evidence type="ECO:0000259" key="1">
    <source>
        <dbReference type="Pfam" id="PF15813"/>
    </source>
</evidence>
<keyword evidence="3" id="KW-1185">Reference proteome</keyword>
<dbReference type="Proteomes" id="UP000549394">
    <property type="component" value="Unassembled WGS sequence"/>
</dbReference>
<feature type="domain" description="DUF4708" evidence="1">
    <location>
        <begin position="7"/>
        <end position="134"/>
    </location>
</feature>
<dbReference type="AlphaFoldDB" id="A0A7I8W8I0"/>
<organism evidence="2 3">
    <name type="scientific">Dimorphilus gyrociliatus</name>
    <dbReference type="NCBI Taxonomy" id="2664684"/>
    <lineage>
        <taxon>Eukaryota</taxon>
        <taxon>Metazoa</taxon>
        <taxon>Spiralia</taxon>
        <taxon>Lophotrochozoa</taxon>
        <taxon>Annelida</taxon>
        <taxon>Polychaeta</taxon>
        <taxon>Polychaeta incertae sedis</taxon>
        <taxon>Dinophilidae</taxon>
        <taxon>Dimorphilus</taxon>
    </lineage>
</organism>
<dbReference type="PANTHER" id="PTHR28495">
    <property type="entry name" value="HYPOTHETICAL PROTEIN LOC100359752"/>
    <property type="match status" value="1"/>
</dbReference>